<evidence type="ECO:0000256" key="1">
    <source>
        <dbReference type="SAM" id="Phobius"/>
    </source>
</evidence>
<dbReference type="RefSeq" id="WP_317640729.1">
    <property type="nucleotide sequence ID" value="NZ_JAPMIV010000025.1"/>
</dbReference>
<keyword evidence="3" id="KW-1185">Reference proteome</keyword>
<keyword evidence="1" id="KW-0812">Transmembrane</keyword>
<dbReference type="EMBL" id="JAPMIV010000025">
    <property type="protein sequence ID" value="MDV6375391.1"/>
    <property type="molecule type" value="Genomic_DNA"/>
</dbReference>
<name>A0ABU4DSI0_9DEIO</name>
<sequence length="240" mass="27129">MNQLLQKIKFMRTNRVFQYGIWALSTLIPTLISSPDLGITFGIVNNISRTYIEKGSIISEKMRLEGLNRLLILIAIGWFIVGGVILASYTFLGDNGDNSDQLFVALLLALSIFVFGIPTTLWSRVQLAMERGHESLHWEGIGKIVSFIGSLLVLLFFPNLFLLIVMTTLPTVIAAYINANIFRRNTLYTNNLILEKIKSVAETIKDNYSTLNTGAYFLLAQIAYLKCMRINHVKPLQLYF</sequence>
<gene>
    <name evidence="2" type="ORF">ORD21_12395</name>
</gene>
<evidence type="ECO:0000313" key="2">
    <source>
        <dbReference type="EMBL" id="MDV6375391.1"/>
    </source>
</evidence>
<accession>A0ABU4DSI0</accession>
<dbReference type="Proteomes" id="UP001276150">
    <property type="component" value="Unassembled WGS sequence"/>
</dbReference>
<reference evidence="2 3" key="1">
    <citation type="submission" date="2022-11" db="EMBL/GenBank/DDBJ databases">
        <title>Deinococcus ZS9-10, Low Temperature and Draught-tolerating, UV-resistant Bacteria from Continental Antarctica.</title>
        <authorList>
            <person name="Cheng L."/>
        </authorList>
    </citation>
    <scope>NUCLEOTIDE SEQUENCE [LARGE SCALE GENOMIC DNA]</scope>
    <source>
        <strain evidence="2 3">ZS9-10</strain>
    </source>
</reference>
<comment type="caution">
    <text evidence="2">The sequence shown here is derived from an EMBL/GenBank/DDBJ whole genome shotgun (WGS) entry which is preliminary data.</text>
</comment>
<keyword evidence="1" id="KW-1133">Transmembrane helix</keyword>
<feature type="transmembrane region" description="Helical" evidence="1">
    <location>
        <begin position="144"/>
        <end position="177"/>
    </location>
</feature>
<keyword evidence="1" id="KW-0472">Membrane</keyword>
<protein>
    <submittedName>
        <fullName evidence="2">Uncharacterized protein</fullName>
    </submittedName>
</protein>
<proteinExistence type="predicted"/>
<feature type="transmembrane region" description="Helical" evidence="1">
    <location>
        <begin position="103"/>
        <end position="123"/>
    </location>
</feature>
<evidence type="ECO:0000313" key="3">
    <source>
        <dbReference type="Proteomes" id="UP001276150"/>
    </source>
</evidence>
<feature type="transmembrane region" description="Helical" evidence="1">
    <location>
        <begin position="70"/>
        <end position="91"/>
    </location>
</feature>
<organism evidence="2 3">
    <name type="scientific">Deinococcus arenicola</name>
    <dbReference type="NCBI Taxonomy" id="2994950"/>
    <lineage>
        <taxon>Bacteria</taxon>
        <taxon>Thermotogati</taxon>
        <taxon>Deinococcota</taxon>
        <taxon>Deinococci</taxon>
        <taxon>Deinococcales</taxon>
        <taxon>Deinococcaceae</taxon>
        <taxon>Deinococcus</taxon>
    </lineage>
</organism>